<keyword evidence="5" id="KW-0964">Secreted</keyword>
<evidence type="ECO:0000256" key="3">
    <source>
        <dbReference type="ARBA" id="ARBA00012018"/>
    </source>
</evidence>
<dbReference type="InterPro" id="IPR008475">
    <property type="entry name" value="PLipase_C_C"/>
</dbReference>
<dbReference type="GO" id="GO:0034480">
    <property type="term" value="F:phosphatidylcholine phospholipase C activity"/>
    <property type="evidence" value="ECO:0007669"/>
    <property type="project" value="UniProtKB-EC"/>
</dbReference>
<keyword evidence="4" id="KW-0134">Cell wall</keyword>
<keyword evidence="7" id="KW-0843">Virulence</keyword>
<keyword evidence="6" id="KW-0378">Hydrolase</keyword>
<evidence type="ECO:0000256" key="1">
    <source>
        <dbReference type="ARBA" id="ARBA00004191"/>
    </source>
</evidence>
<evidence type="ECO:0000256" key="4">
    <source>
        <dbReference type="ARBA" id="ARBA00022512"/>
    </source>
</evidence>
<dbReference type="GO" id="GO:0016042">
    <property type="term" value="P:lipid catabolic process"/>
    <property type="evidence" value="ECO:0007669"/>
    <property type="project" value="InterPro"/>
</dbReference>
<dbReference type="InterPro" id="IPR017850">
    <property type="entry name" value="Alkaline_phosphatase_core_sf"/>
</dbReference>
<name>A0A541B9T1_9NOCA</name>
<evidence type="ECO:0000256" key="6">
    <source>
        <dbReference type="ARBA" id="ARBA00022801"/>
    </source>
</evidence>
<evidence type="ECO:0000259" key="11">
    <source>
        <dbReference type="Pfam" id="PF05506"/>
    </source>
</evidence>
<evidence type="ECO:0000256" key="7">
    <source>
        <dbReference type="ARBA" id="ARBA00023026"/>
    </source>
</evidence>
<evidence type="ECO:0000256" key="8">
    <source>
        <dbReference type="ARBA" id="ARBA00048421"/>
    </source>
</evidence>
<feature type="compositionally biased region" description="Pro residues" evidence="9">
    <location>
        <begin position="487"/>
        <end position="501"/>
    </location>
</feature>
<feature type="compositionally biased region" description="Low complexity" evidence="9">
    <location>
        <begin position="717"/>
        <end position="732"/>
    </location>
</feature>
<feature type="chain" id="PRO_5038861239" description="phospholipase C" evidence="10">
    <location>
        <begin position="23"/>
        <end position="732"/>
    </location>
</feature>
<dbReference type="InterPro" id="IPR007312">
    <property type="entry name" value="Phosphoesterase"/>
</dbReference>
<organism evidence="12 13">
    <name type="scientific">Rhodococcus spelaei</name>
    <dbReference type="NCBI Taxonomy" id="2546320"/>
    <lineage>
        <taxon>Bacteria</taxon>
        <taxon>Bacillati</taxon>
        <taxon>Actinomycetota</taxon>
        <taxon>Actinomycetes</taxon>
        <taxon>Mycobacteriales</taxon>
        <taxon>Nocardiaceae</taxon>
        <taxon>Rhodococcus</taxon>
    </lineage>
</organism>
<comment type="caution">
    <text evidence="12">The sequence shown here is derived from an EMBL/GenBank/DDBJ whole genome shotgun (WGS) entry which is preliminary data.</text>
</comment>
<feature type="region of interest" description="Disordered" evidence="9">
    <location>
        <begin position="476"/>
        <end position="515"/>
    </location>
</feature>
<evidence type="ECO:0000256" key="2">
    <source>
        <dbReference type="ARBA" id="ARBA00009717"/>
    </source>
</evidence>
<keyword evidence="13" id="KW-1185">Reference proteome</keyword>
<dbReference type="EC" id="3.1.4.3" evidence="3"/>
<reference evidence="12 13" key="1">
    <citation type="submission" date="2019-06" db="EMBL/GenBank/DDBJ databases">
        <title>Rhodococcus spaelei sp. nov., isolated from a cave.</title>
        <authorList>
            <person name="Lee S.D."/>
        </authorList>
    </citation>
    <scope>NUCLEOTIDE SEQUENCE [LARGE SCALE GENOMIC DNA]</scope>
    <source>
        <strain evidence="12 13">C9-5</strain>
    </source>
</reference>
<feature type="region of interest" description="Disordered" evidence="9">
    <location>
        <begin position="706"/>
        <end position="732"/>
    </location>
</feature>
<dbReference type="PANTHER" id="PTHR31956">
    <property type="entry name" value="NON-SPECIFIC PHOSPHOLIPASE C4-RELATED"/>
    <property type="match status" value="1"/>
</dbReference>
<keyword evidence="10" id="KW-0732">Signal</keyword>
<dbReference type="InterPro" id="IPR017767">
    <property type="entry name" value="PC-PLC"/>
</dbReference>
<sequence length="732" mass="78274">MTRDMSRRRFMALGAGAFGATAASSLLPPSLQQVLAAPVAPGSLGSVEHVVLLMQENRAFDHYFGTLRGVRGFGDPNALRLRTGRTVYEQPAGDQVVVPFPIRDSAQAQRMDSQNVTALDHEWAGGHKALAAGWHDGWVPAKTAATMAHYERQDIPFHYELAESFTICDAYHCSVPTSTAPNRNYWVSGYTGFESNGARAVTNSSYLPGHSGYTWTTVPERLEAAGVSWHTYQEWDNFTDNNLEYFVSFKKVVSRLLGSPSLLPYQFPTLMALYGGLGLLPAPAQDVLLRCLDEAVGRLDPADRQLYERALRRERPGRLAARFRADVTAGTLPQVSYLVPSTVDSEHPSDSSPAASASLVYQVLDALASDPETWSKTAVFLNFDENDGYYDHVPPPMPPAGTVDEFVGAEALGLGPRVPMTVVSPWTVGGYVCSQVFDHTSITQFLEKRFGFTQPEISGWRRTVSGDLTSAFDFGAPHARPSVTRPPAAPPLKPRWTPAPPTTGRMPVQETGSRPARALPYQPDAHAALEAGALTVQLSNSGERSVHFALYPYAGEFETPRHFDVIGTSNSSVALPRGKYDLTLLGPNGFRREFAGSVSGAGAGVSVRNAIDAGGRAVRVTIRNAGAGPVTVRLTVGGQDSGGVIAAGAESHYTIASTRGWYEAEVTLTEDAAFRRRWTGHIENGAESVSQGAVVVAATGDLTWSGPAPGGSGSTNPLAGSSSLLPLGTGSA</sequence>
<dbReference type="Proteomes" id="UP000316256">
    <property type="component" value="Unassembled WGS sequence"/>
</dbReference>
<feature type="domain" description="Bacterial phospholipase C C-terminal" evidence="11">
    <location>
        <begin position="515"/>
        <end position="596"/>
    </location>
</feature>
<evidence type="ECO:0000256" key="5">
    <source>
        <dbReference type="ARBA" id="ARBA00022525"/>
    </source>
</evidence>
<comment type="similarity">
    <text evidence="2">Belongs to the bacterial phospholipase C family.</text>
</comment>
<comment type="catalytic activity">
    <reaction evidence="8">
        <text>a 1,2-diacyl-sn-glycero-3-phosphocholine + H2O = phosphocholine + a 1,2-diacyl-sn-glycerol + H(+)</text>
        <dbReference type="Rhea" id="RHEA:10604"/>
        <dbReference type="ChEBI" id="CHEBI:15377"/>
        <dbReference type="ChEBI" id="CHEBI:15378"/>
        <dbReference type="ChEBI" id="CHEBI:17815"/>
        <dbReference type="ChEBI" id="CHEBI:57643"/>
        <dbReference type="ChEBI" id="CHEBI:295975"/>
        <dbReference type="EC" id="3.1.4.3"/>
    </reaction>
    <physiologicalReaction direction="left-to-right" evidence="8">
        <dbReference type="Rhea" id="RHEA:10605"/>
    </physiologicalReaction>
</comment>
<dbReference type="PANTHER" id="PTHR31956:SF1">
    <property type="entry name" value="NON-SPECIFIC PHOSPHOLIPASE C1"/>
    <property type="match status" value="1"/>
</dbReference>
<dbReference type="InterPro" id="IPR006311">
    <property type="entry name" value="TAT_signal"/>
</dbReference>
<evidence type="ECO:0000256" key="9">
    <source>
        <dbReference type="SAM" id="MobiDB-lite"/>
    </source>
</evidence>
<evidence type="ECO:0000313" key="13">
    <source>
        <dbReference type="Proteomes" id="UP000316256"/>
    </source>
</evidence>
<evidence type="ECO:0000256" key="10">
    <source>
        <dbReference type="SAM" id="SignalP"/>
    </source>
</evidence>
<dbReference type="PROSITE" id="PS51318">
    <property type="entry name" value="TAT"/>
    <property type="match status" value="1"/>
</dbReference>
<feature type="signal peptide" evidence="10">
    <location>
        <begin position="1"/>
        <end position="22"/>
    </location>
</feature>
<dbReference type="AlphaFoldDB" id="A0A541B9T1"/>
<dbReference type="NCBIfam" id="TIGR03396">
    <property type="entry name" value="PC_PLC"/>
    <property type="match status" value="1"/>
</dbReference>
<dbReference type="Pfam" id="PF04185">
    <property type="entry name" value="Phosphoesterase"/>
    <property type="match status" value="2"/>
</dbReference>
<accession>A0A541B9T1</accession>
<dbReference type="Gene3D" id="3.40.720.10">
    <property type="entry name" value="Alkaline Phosphatase, subunit A"/>
    <property type="match status" value="2"/>
</dbReference>
<proteinExistence type="inferred from homology"/>
<dbReference type="Pfam" id="PF05506">
    <property type="entry name" value="PLipase_C_C"/>
    <property type="match status" value="1"/>
</dbReference>
<dbReference type="EMBL" id="VIGH01000004">
    <property type="protein sequence ID" value="TQF69101.1"/>
    <property type="molecule type" value="Genomic_DNA"/>
</dbReference>
<comment type="subcellular location">
    <subcellularLocation>
        <location evidence="1">Secreted</location>
        <location evidence="1">Cell wall</location>
    </subcellularLocation>
</comment>
<evidence type="ECO:0000313" key="12">
    <source>
        <dbReference type="EMBL" id="TQF69101.1"/>
    </source>
</evidence>
<dbReference type="OrthoDB" id="4181857at2"/>
<protein>
    <recommendedName>
        <fullName evidence="3">phospholipase C</fullName>
        <ecNumber evidence="3">3.1.4.3</ecNumber>
    </recommendedName>
</protein>
<gene>
    <name evidence="12" type="ORF">FK531_10040</name>
</gene>